<dbReference type="AlphaFoldDB" id="A0A7I9WSU1"/>
<organism evidence="1 2">
    <name type="scientific">Mycolicibacterium murale</name>
    <dbReference type="NCBI Taxonomy" id="182220"/>
    <lineage>
        <taxon>Bacteria</taxon>
        <taxon>Bacillati</taxon>
        <taxon>Actinomycetota</taxon>
        <taxon>Actinomycetes</taxon>
        <taxon>Mycobacteriales</taxon>
        <taxon>Mycobacteriaceae</taxon>
        <taxon>Mycolicibacterium</taxon>
    </lineage>
</organism>
<dbReference type="EMBL" id="BLKT01000003">
    <property type="protein sequence ID" value="GFG60649.1"/>
    <property type="molecule type" value="Genomic_DNA"/>
</dbReference>
<reference evidence="1 2" key="1">
    <citation type="journal article" date="2019" name="Emerg. Microbes Infect.">
        <title>Comprehensive subspecies identification of 175 nontuberculous mycobacteria species based on 7547 genomic profiles.</title>
        <authorList>
            <person name="Matsumoto Y."/>
            <person name="Kinjo T."/>
            <person name="Motooka D."/>
            <person name="Nabeya D."/>
            <person name="Jung N."/>
            <person name="Uechi K."/>
            <person name="Horii T."/>
            <person name="Iida T."/>
            <person name="Fujita J."/>
            <person name="Nakamura S."/>
        </authorList>
    </citation>
    <scope>NUCLEOTIDE SEQUENCE [LARGE SCALE GENOMIC DNA]</scope>
    <source>
        <strain evidence="1 2">JCM 13392</strain>
    </source>
</reference>
<gene>
    <name evidence="1" type="ORF">MMUR_47850</name>
</gene>
<dbReference type="RefSeq" id="WP_193490688.1">
    <property type="nucleotide sequence ID" value="NZ_BAAAMC010000019.1"/>
</dbReference>
<evidence type="ECO:0000313" key="1">
    <source>
        <dbReference type="EMBL" id="GFG60649.1"/>
    </source>
</evidence>
<proteinExistence type="predicted"/>
<evidence type="ECO:0000313" key="2">
    <source>
        <dbReference type="Proteomes" id="UP000465241"/>
    </source>
</evidence>
<accession>A0A7I9WSU1</accession>
<dbReference type="Proteomes" id="UP000465241">
    <property type="component" value="Unassembled WGS sequence"/>
</dbReference>
<comment type="caution">
    <text evidence="1">The sequence shown here is derived from an EMBL/GenBank/DDBJ whole genome shotgun (WGS) entry which is preliminary data.</text>
</comment>
<name>A0A7I9WSU1_9MYCO</name>
<sequence length="130" mass="14718">MIVQLAYPDLRVQVLGDDRGMHIFRTADTPDDDILVRCGRAFASWRGLHLYRYERAGTPRKLSDDTQDLVDSLYKQTQWNVEIFAPLGADRVPEKPPFRVELGHIHVRAGSISIDGIHELAEFLNCAGSQ</sequence>
<protein>
    <submittedName>
        <fullName evidence="1">Uncharacterized protein</fullName>
    </submittedName>
</protein>
<keyword evidence="2" id="KW-1185">Reference proteome</keyword>